<dbReference type="Proteomes" id="UP000198741">
    <property type="component" value="Chromosome I"/>
</dbReference>
<accession>A0A1H0LMP3</accession>
<dbReference type="STRING" id="1090615.SAMN04515671_1727"/>
<feature type="domain" description="HTH marR-type" evidence="1">
    <location>
        <begin position="1"/>
        <end position="140"/>
    </location>
</feature>
<name>A0A1H0LMP3_9ACTN</name>
<dbReference type="Gene3D" id="1.10.10.10">
    <property type="entry name" value="Winged helix-like DNA-binding domain superfamily/Winged helix DNA-binding domain"/>
    <property type="match status" value="1"/>
</dbReference>
<dbReference type="InterPro" id="IPR000835">
    <property type="entry name" value="HTH_MarR-typ"/>
</dbReference>
<dbReference type="AlphaFoldDB" id="A0A1H0LMP3"/>
<dbReference type="SUPFAM" id="SSF46785">
    <property type="entry name" value="Winged helix' DNA-binding domain"/>
    <property type="match status" value="1"/>
</dbReference>
<dbReference type="InterPro" id="IPR036388">
    <property type="entry name" value="WH-like_DNA-bd_sf"/>
</dbReference>
<proteinExistence type="predicted"/>
<evidence type="ECO:0000259" key="1">
    <source>
        <dbReference type="PROSITE" id="PS50995"/>
    </source>
</evidence>
<dbReference type="PROSITE" id="PS50995">
    <property type="entry name" value="HTH_MARR_2"/>
    <property type="match status" value="1"/>
</dbReference>
<keyword evidence="2" id="KW-0238">DNA-binding</keyword>
<reference evidence="2 3" key="1">
    <citation type="submission" date="2016-10" db="EMBL/GenBank/DDBJ databases">
        <authorList>
            <person name="de Groot N.N."/>
        </authorList>
    </citation>
    <scope>NUCLEOTIDE SEQUENCE [LARGE SCALE GENOMIC DNA]</scope>
    <source>
        <strain evidence="3">P4-7,KCTC 19426,CECT 7604</strain>
    </source>
</reference>
<dbReference type="GO" id="GO:0003700">
    <property type="term" value="F:DNA-binding transcription factor activity"/>
    <property type="evidence" value="ECO:0007669"/>
    <property type="project" value="InterPro"/>
</dbReference>
<evidence type="ECO:0000313" key="2">
    <source>
        <dbReference type="EMBL" id="SDO69492.1"/>
    </source>
</evidence>
<dbReference type="PANTHER" id="PTHR39515">
    <property type="entry name" value="CONSERVED PROTEIN"/>
    <property type="match status" value="1"/>
</dbReference>
<dbReference type="GO" id="GO:0003677">
    <property type="term" value="F:DNA binding"/>
    <property type="evidence" value="ECO:0007669"/>
    <property type="project" value="UniProtKB-KW"/>
</dbReference>
<organism evidence="2 3">
    <name type="scientific">Nakamurella panacisegetis</name>
    <dbReference type="NCBI Taxonomy" id="1090615"/>
    <lineage>
        <taxon>Bacteria</taxon>
        <taxon>Bacillati</taxon>
        <taxon>Actinomycetota</taxon>
        <taxon>Actinomycetes</taxon>
        <taxon>Nakamurellales</taxon>
        <taxon>Nakamurellaceae</taxon>
        <taxon>Nakamurella</taxon>
    </lineage>
</organism>
<dbReference type="InterPro" id="IPR036390">
    <property type="entry name" value="WH_DNA-bd_sf"/>
</dbReference>
<gene>
    <name evidence="2" type="ORF">SAMN04515671_1727</name>
</gene>
<dbReference type="PANTHER" id="PTHR39515:SF2">
    <property type="entry name" value="HTH-TYPE TRANSCRIPTIONAL REGULATOR RV0880"/>
    <property type="match status" value="1"/>
</dbReference>
<dbReference type="InterPro" id="IPR052526">
    <property type="entry name" value="HTH-type_Bedaq_tolerance"/>
</dbReference>
<dbReference type="Gene3D" id="1.10.287.100">
    <property type="match status" value="1"/>
</dbReference>
<dbReference type="Pfam" id="PF12802">
    <property type="entry name" value="MarR_2"/>
    <property type="match status" value="1"/>
</dbReference>
<keyword evidence="3" id="KW-1185">Reference proteome</keyword>
<sequence length="145" mass="15632">MPDDVDALAVADAVLTSVGVLVRRVRQLPTDDDLTTPERSALKRLADAGLSTSAEMARAAQISPQSMNTTVAALTRRGLVRRDSDPADGRRVMLSITPAGQILLQGKRNTRSRQLADVLTEGFTATEMKRLLAAAPLIERLARDL</sequence>
<evidence type="ECO:0000313" key="3">
    <source>
        <dbReference type="Proteomes" id="UP000198741"/>
    </source>
</evidence>
<dbReference type="OrthoDB" id="3215377at2"/>
<dbReference type="SMART" id="SM00347">
    <property type="entry name" value="HTH_MARR"/>
    <property type="match status" value="1"/>
</dbReference>
<dbReference type="RefSeq" id="WP_090475602.1">
    <property type="nucleotide sequence ID" value="NZ_LT629710.1"/>
</dbReference>
<dbReference type="EMBL" id="LT629710">
    <property type="protein sequence ID" value="SDO69492.1"/>
    <property type="molecule type" value="Genomic_DNA"/>
</dbReference>
<protein>
    <submittedName>
        <fullName evidence="2">DNA-binding transcriptional regulator, MarR family</fullName>
    </submittedName>
</protein>